<evidence type="ECO:0000259" key="1">
    <source>
        <dbReference type="Pfam" id="PF12500"/>
    </source>
</evidence>
<dbReference type="PIRSF" id="PIRSF020967">
    <property type="entry name" value="UCP020967"/>
    <property type="match status" value="1"/>
</dbReference>
<dbReference type="Pfam" id="PF15609">
    <property type="entry name" value="PRTase_2"/>
    <property type="match status" value="1"/>
</dbReference>
<dbReference type="Gene3D" id="3.40.50.2020">
    <property type="match status" value="1"/>
</dbReference>
<accession>A0A450XZE9</accession>
<protein>
    <submittedName>
        <fullName evidence="3">TRSP domain C terminus to PRTase_2</fullName>
    </submittedName>
</protein>
<reference evidence="3" key="1">
    <citation type="submission" date="2019-02" db="EMBL/GenBank/DDBJ databases">
        <authorList>
            <person name="Gruber-Vodicka R. H."/>
            <person name="Seah K. B. B."/>
        </authorList>
    </citation>
    <scope>NUCLEOTIDE SEQUENCE</scope>
    <source>
        <strain evidence="4">BECK_BZ198</strain>
        <strain evidence="3">BECK_BZ199</strain>
    </source>
</reference>
<dbReference type="InterPro" id="IPR011214">
    <property type="entry name" value="UCP020967"/>
</dbReference>
<dbReference type="Pfam" id="PF12500">
    <property type="entry name" value="TRSP"/>
    <property type="match status" value="1"/>
</dbReference>
<name>A0A450XZE9_9GAMM</name>
<evidence type="ECO:0000313" key="3">
    <source>
        <dbReference type="EMBL" id="VFK34674.1"/>
    </source>
</evidence>
<dbReference type="SUPFAM" id="SSF53271">
    <property type="entry name" value="PRTase-like"/>
    <property type="match status" value="1"/>
</dbReference>
<dbReference type="InterPro" id="IPR000836">
    <property type="entry name" value="PRTase_dom"/>
</dbReference>
<dbReference type="CDD" id="cd06223">
    <property type="entry name" value="PRTases_typeI"/>
    <property type="match status" value="1"/>
</dbReference>
<dbReference type="InterPro" id="IPR041688">
    <property type="entry name" value="PRTase_2"/>
</dbReference>
<proteinExistence type="predicted"/>
<dbReference type="AlphaFoldDB" id="A0A450XZE9"/>
<feature type="domain" description="TRSP" evidence="1">
    <location>
        <begin position="257"/>
        <end position="343"/>
    </location>
</feature>
<gene>
    <name evidence="4" type="ORF">BECKMB1821H_GA0114242_107713</name>
    <name evidence="3" type="ORF">BECKMB1821I_GA0114274_107913</name>
</gene>
<dbReference type="EMBL" id="CAADFQ010000079">
    <property type="protein sequence ID" value="VFK34674.1"/>
    <property type="molecule type" value="Genomic_DNA"/>
</dbReference>
<dbReference type="InterPro" id="IPR022537">
    <property type="entry name" value="TRSP_dom"/>
</dbReference>
<evidence type="ECO:0000313" key="4">
    <source>
        <dbReference type="EMBL" id="VFK76829.1"/>
    </source>
</evidence>
<feature type="domain" description="Orotate phosphoribosyltransferase-like" evidence="2">
    <location>
        <begin position="23"/>
        <end position="190"/>
    </location>
</feature>
<organism evidence="3">
    <name type="scientific">Candidatus Kentrum sp. MB</name>
    <dbReference type="NCBI Taxonomy" id="2138164"/>
    <lineage>
        <taxon>Bacteria</taxon>
        <taxon>Pseudomonadati</taxon>
        <taxon>Pseudomonadota</taxon>
        <taxon>Gammaproteobacteria</taxon>
        <taxon>Candidatus Kentrum</taxon>
    </lineage>
</organism>
<evidence type="ECO:0000259" key="2">
    <source>
        <dbReference type="Pfam" id="PF15609"/>
    </source>
</evidence>
<sequence>MEIKLKTGSLKIESDQSELLEKLTGFGSRPNKKRGFVFVSKVLGHRYPTRPSVMEGVYREIAALIKEQLDDQPTMVIGLVEAAAGLGCGVFHQLDLSNAFYMHTTYYRLDKPVWLTFQEEHSHAPTHFLYDIEKNRELSDLRKRIKNIVVIDDEFSTGKTIVNFSMELRKKLPWVEKIIGAAILDWMPDELPDIRCVSLYKGDFSFDWKLGIQVENPRTAGTQTRTLDNIIPYNFGRLGIQTLDIPCQDYVDVDRFRNEKVLVLGTGECMYPAFLIGRFLEKAGVDVYVQTTSRAPYNIDADLNAKITFKDNYFEGIDNFLYNPGKYDSILICYETNSVPENHDLAKQLEGFAPKVFTLFIRSET</sequence>
<dbReference type="InterPro" id="IPR029057">
    <property type="entry name" value="PRTase-like"/>
</dbReference>
<dbReference type="EMBL" id="CAADGH010000077">
    <property type="protein sequence ID" value="VFK76829.1"/>
    <property type="molecule type" value="Genomic_DNA"/>
</dbReference>